<dbReference type="PROSITE" id="PS50082">
    <property type="entry name" value="WD_REPEATS_2"/>
    <property type="match status" value="3"/>
</dbReference>
<dbReference type="PROSITE" id="PS50294">
    <property type="entry name" value="WD_REPEATS_REGION"/>
    <property type="match status" value="1"/>
</dbReference>
<dbReference type="FunFam" id="2.130.10.10:FF:001308">
    <property type="entry name" value="Mitotic checkpoint protein BUB3"/>
    <property type="match status" value="1"/>
</dbReference>
<dbReference type="SUPFAM" id="SSF50978">
    <property type="entry name" value="WD40 repeat-like"/>
    <property type="match status" value="1"/>
</dbReference>
<dbReference type="InterPro" id="IPR019775">
    <property type="entry name" value="WD40_repeat_CS"/>
</dbReference>
<evidence type="ECO:0000313" key="5">
    <source>
        <dbReference type="Proteomes" id="UP000007799"/>
    </source>
</evidence>
<dbReference type="PRINTS" id="PR00320">
    <property type="entry name" value="GPROTEINBRPT"/>
</dbReference>
<feature type="repeat" description="WD" evidence="3">
    <location>
        <begin position="88"/>
        <end position="129"/>
    </location>
</feature>
<organism evidence="5">
    <name type="scientific">Salpingoeca rosetta (strain ATCC 50818 / BSB-021)</name>
    <dbReference type="NCBI Taxonomy" id="946362"/>
    <lineage>
        <taxon>Eukaryota</taxon>
        <taxon>Choanoflagellata</taxon>
        <taxon>Craspedida</taxon>
        <taxon>Salpingoecidae</taxon>
        <taxon>Salpingoeca</taxon>
    </lineage>
</organism>
<keyword evidence="1 3" id="KW-0853">WD repeat</keyword>
<dbReference type="AlphaFoldDB" id="F2ULS7"/>
<dbReference type="PROSITE" id="PS00678">
    <property type="entry name" value="WD_REPEATS_1"/>
    <property type="match status" value="1"/>
</dbReference>
<keyword evidence="5" id="KW-1185">Reference proteome</keyword>
<dbReference type="InterPro" id="IPR001680">
    <property type="entry name" value="WD40_rpt"/>
</dbReference>
<dbReference type="GeneID" id="16070306"/>
<dbReference type="KEGG" id="sre:PTSG_08955"/>
<dbReference type="FunCoup" id="F2ULS7">
    <property type="interactions" value="1516"/>
</dbReference>
<dbReference type="OMA" id="WDSTLHI"/>
<accession>F2ULS7</accession>
<gene>
    <name evidence="4" type="ORF">PTSG_08955</name>
</gene>
<protein>
    <submittedName>
        <fullName evidence="4">Mitotic checkpoint protein BUB3</fullName>
    </submittedName>
</protein>
<dbReference type="PANTHER" id="PTHR10971">
    <property type="entry name" value="MRNA EXPORT FACTOR AND BUB3"/>
    <property type="match status" value="1"/>
</dbReference>
<sequence>MTDTELVSPPQDGISSVVFSPTSNLLLVASWDKTCRLYDVDSNTLKFTFSHDAPVLDCAFLDDTTAFGAGIDKQLHKYDLTTGKSSVVGSHSEAIKCVECSIKHGVVITGSWDKTIKLWNLESLECVGEYAQPDKVYTMALADDRVIVGMAGRHVWVWNLNNMSAVEQRRESSVKFQTRCIRAMPDAQGYVLASIEGRVAVDYLDPSESSQKRKFAFKCHRSKENGRDVIYPVNAVAFHPTFGTFATGGCDGLVNVWDGVNRKRVYQFHEYPTSIASLSFNHDGSLLAIAASYTYEEGDKPHPPDAIFIRRITEENVKPKPRS</sequence>
<evidence type="ECO:0000256" key="2">
    <source>
        <dbReference type="ARBA" id="ARBA00022737"/>
    </source>
</evidence>
<dbReference type="SMART" id="SM00320">
    <property type="entry name" value="WD40"/>
    <property type="match status" value="5"/>
</dbReference>
<dbReference type="Proteomes" id="UP000007799">
    <property type="component" value="Unassembled WGS sequence"/>
</dbReference>
<evidence type="ECO:0000256" key="3">
    <source>
        <dbReference type="PROSITE-ProRule" id="PRU00221"/>
    </source>
</evidence>
<keyword evidence="2" id="KW-0677">Repeat</keyword>
<dbReference type="InterPro" id="IPR020472">
    <property type="entry name" value="WD40_PAC1"/>
</dbReference>
<dbReference type="EMBL" id="GL832981">
    <property type="protein sequence ID" value="EGD78076.1"/>
    <property type="molecule type" value="Genomic_DNA"/>
</dbReference>
<dbReference type="InterPro" id="IPR036322">
    <property type="entry name" value="WD40_repeat_dom_sf"/>
</dbReference>
<dbReference type="RefSeq" id="XP_004989752.1">
    <property type="nucleotide sequence ID" value="XM_004989695.1"/>
</dbReference>
<dbReference type="InParanoid" id="F2ULS7"/>
<name>F2ULS7_SALR5</name>
<dbReference type="InterPro" id="IPR015943">
    <property type="entry name" value="WD40/YVTN_repeat-like_dom_sf"/>
</dbReference>
<evidence type="ECO:0000313" key="4">
    <source>
        <dbReference type="EMBL" id="EGD78076.1"/>
    </source>
</evidence>
<dbReference type="eggNOG" id="KOG1036">
    <property type="taxonomic scope" value="Eukaryota"/>
</dbReference>
<dbReference type="OrthoDB" id="10262475at2759"/>
<feature type="repeat" description="WD" evidence="3">
    <location>
        <begin position="233"/>
        <end position="267"/>
    </location>
</feature>
<evidence type="ECO:0000256" key="1">
    <source>
        <dbReference type="ARBA" id="ARBA00022574"/>
    </source>
</evidence>
<dbReference type="STRING" id="946362.F2ULS7"/>
<feature type="repeat" description="WD" evidence="3">
    <location>
        <begin position="7"/>
        <end position="48"/>
    </location>
</feature>
<reference evidence="4" key="1">
    <citation type="submission" date="2009-08" db="EMBL/GenBank/DDBJ databases">
        <title>Annotation of Salpingoeca rosetta.</title>
        <authorList>
            <consortium name="The Broad Institute Genome Sequencing Platform"/>
            <person name="Russ C."/>
            <person name="Cuomo C."/>
            <person name="Burger G."/>
            <person name="Gray M.W."/>
            <person name="Holland P.W.H."/>
            <person name="King N."/>
            <person name="Lang F.B.F."/>
            <person name="Roger A.J."/>
            <person name="Ruiz-Trillo I."/>
            <person name="Young S.K."/>
            <person name="Zeng Q."/>
            <person name="Gargeya S."/>
            <person name="Alvarado L."/>
            <person name="Berlin A."/>
            <person name="Chapman S.B."/>
            <person name="Chen Z."/>
            <person name="Freedman E."/>
            <person name="Gellesch M."/>
            <person name="Goldberg J."/>
            <person name="Griggs A."/>
            <person name="Gujja S."/>
            <person name="Heilman E."/>
            <person name="Heiman D."/>
            <person name="Howarth C."/>
            <person name="Mehta T."/>
            <person name="Neiman D."/>
            <person name="Pearson M."/>
            <person name="Roberts A."/>
            <person name="Saif S."/>
            <person name="Shea T."/>
            <person name="Shenoy N."/>
            <person name="Sisk P."/>
            <person name="Stolte C."/>
            <person name="Sykes S."/>
            <person name="White J."/>
            <person name="Yandava C."/>
            <person name="Haas B."/>
            <person name="Nusbaum C."/>
            <person name="Birren B."/>
        </authorList>
    </citation>
    <scope>NUCLEOTIDE SEQUENCE [LARGE SCALE GENOMIC DNA]</scope>
    <source>
        <strain evidence="4">ATCC 50818</strain>
    </source>
</reference>
<dbReference type="Gene3D" id="2.130.10.10">
    <property type="entry name" value="YVTN repeat-like/Quinoprotein amine dehydrogenase"/>
    <property type="match status" value="1"/>
</dbReference>
<proteinExistence type="predicted"/>
<dbReference type="Pfam" id="PF00400">
    <property type="entry name" value="WD40"/>
    <property type="match status" value="3"/>
</dbReference>